<evidence type="ECO:0000313" key="5">
    <source>
        <dbReference type="Proteomes" id="UP000563601"/>
    </source>
</evidence>
<protein>
    <submittedName>
        <fullName evidence="3">GNAT family N-acetyltransferase</fullName>
    </submittedName>
    <submittedName>
        <fullName evidence="2">RimJ/RimL family protein N-acetyltransferase</fullName>
    </submittedName>
</protein>
<dbReference type="PANTHER" id="PTHR43792">
    <property type="entry name" value="GNAT FAMILY, PUTATIVE (AFU_ORTHOLOGUE AFUA_3G00765)-RELATED-RELATED"/>
    <property type="match status" value="1"/>
</dbReference>
<dbReference type="EMBL" id="JACHHR010000004">
    <property type="protein sequence ID" value="MBB5212740.1"/>
    <property type="molecule type" value="Genomic_DNA"/>
</dbReference>
<reference evidence="2 5" key="2">
    <citation type="submission" date="2020-08" db="EMBL/GenBank/DDBJ databases">
        <title>Genomic Encyclopedia of Type Strains, Phase IV (KMG-IV): sequencing the most valuable type-strain genomes for metagenomic binning, comparative biology and taxonomic classification.</title>
        <authorList>
            <person name="Goeker M."/>
        </authorList>
    </citation>
    <scope>NUCLEOTIDE SEQUENCE [LARGE SCALE GENOMIC DNA]</scope>
    <source>
        <strain evidence="2 5">DSM 11525</strain>
    </source>
</reference>
<organism evidence="2 5">
    <name type="scientific">Microbulbifer hydrolyticus</name>
    <dbReference type="NCBI Taxonomy" id="48074"/>
    <lineage>
        <taxon>Bacteria</taxon>
        <taxon>Pseudomonadati</taxon>
        <taxon>Pseudomonadota</taxon>
        <taxon>Gammaproteobacteria</taxon>
        <taxon>Cellvibrionales</taxon>
        <taxon>Microbulbiferaceae</taxon>
        <taxon>Microbulbifer</taxon>
    </lineage>
</organism>
<dbReference type="Gene3D" id="3.40.630.30">
    <property type="match status" value="1"/>
</dbReference>
<keyword evidence="4" id="KW-1185">Reference proteome</keyword>
<gene>
    <name evidence="3" type="ORF">GTQ55_05235</name>
    <name evidence="2" type="ORF">HNQ53_002981</name>
</gene>
<dbReference type="InterPro" id="IPR051531">
    <property type="entry name" value="N-acetyltransferase"/>
</dbReference>
<dbReference type="GO" id="GO:0016747">
    <property type="term" value="F:acyltransferase activity, transferring groups other than amino-acyl groups"/>
    <property type="evidence" value="ECO:0007669"/>
    <property type="project" value="InterPro"/>
</dbReference>
<evidence type="ECO:0000313" key="4">
    <source>
        <dbReference type="Proteomes" id="UP000464675"/>
    </source>
</evidence>
<accession>A0A6P1T9W5</accession>
<dbReference type="Proteomes" id="UP000563601">
    <property type="component" value="Unassembled WGS sequence"/>
</dbReference>
<dbReference type="AlphaFoldDB" id="A0A6P1T9W5"/>
<dbReference type="PROSITE" id="PS51186">
    <property type="entry name" value="GNAT"/>
    <property type="match status" value="1"/>
</dbReference>
<dbReference type="InterPro" id="IPR000182">
    <property type="entry name" value="GNAT_dom"/>
</dbReference>
<dbReference type="RefSeq" id="WP_161857787.1">
    <property type="nucleotide sequence ID" value="NZ_CP047491.1"/>
</dbReference>
<evidence type="ECO:0000259" key="1">
    <source>
        <dbReference type="PROSITE" id="PS51186"/>
    </source>
</evidence>
<dbReference type="InterPro" id="IPR016181">
    <property type="entry name" value="Acyl_CoA_acyltransferase"/>
</dbReference>
<dbReference type="CDD" id="cd04301">
    <property type="entry name" value="NAT_SF"/>
    <property type="match status" value="1"/>
</dbReference>
<name>A0A6P1T9W5_9GAMM</name>
<dbReference type="PANTHER" id="PTHR43792:SF1">
    <property type="entry name" value="N-ACETYLTRANSFERASE DOMAIN-CONTAINING PROTEIN"/>
    <property type="match status" value="1"/>
</dbReference>
<dbReference type="OrthoDB" id="9798081at2"/>
<proteinExistence type="predicted"/>
<dbReference type="SUPFAM" id="SSF55729">
    <property type="entry name" value="Acyl-CoA N-acyltransferases (Nat)"/>
    <property type="match status" value="1"/>
</dbReference>
<reference evidence="3 4" key="1">
    <citation type="submission" date="2020-01" db="EMBL/GenBank/DDBJ databases">
        <title>The possibility of degradation of plastic by Microbulbifer hydrolyticus IRE-31.</title>
        <authorList>
            <person name="Liu L."/>
        </authorList>
    </citation>
    <scope>NUCLEOTIDE SEQUENCE [LARGE SCALE GENOMIC DNA]</scope>
    <source>
        <strain evidence="3 4">IRE-31</strain>
    </source>
</reference>
<evidence type="ECO:0000313" key="2">
    <source>
        <dbReference type="EMBL" id="MBB5212740.1"/>
    </source>
</evidence>
<dbReference type="Pfam" id="PF13302">
    <property type="entry name" value="Acetyltransf_3"/>
    <property type="match status" value="1"/>
</dbReference>
<feature type="domain" description="N-acetyltransferase" evidence="1">
    <location>
        <begin position="9"/>
        <end position="170"/>
    </location>
</feature>
<dbReference type="EMBL" id="CP047491">
    <property type="protein sequence ID" value="QHQ38453.1"/>
    <property type="molecule type" value="Genomic_DNA"/>
</dbReference>
<dbReference type="Proteomes" id="UP000464675">
    <property type="component" value="Chromosome"/>
</dbReference>
<evidence type="ECO:0000313" key="3">
    <source>
        <dbReference type="EMBL" id="QHQ38453.1"/>
    </source>
</evidence>
<sequence>MFQRTTSRLVLTELSREDSALMLAILNDPDFVRNVADRGVRTLQAAEDYLQRGPIASYREHNFGMYKVALRDGRPIGLCGLVKRDFLEDVDIGYALLPEYRGQGYALEAAREVMDFACNELRLPRILAIVSPANVPSIRLLEKIGLRREGNILLPGESEEIALLAWQGATIE</sequence>